<dbReference type="AlphaFoldDB" id="A0A834HN96"/>
<feature type="compositionally biased region" description="Basic and acidic residues" evidence="2">
    <location>
        <begin position="96"/>
        <end position="107"/>
    </location>
</feature>
<reference evidence="4" key="1">
    <citation type="submission" date="2020-08" db="EMBL/GenBank/DDBJ databases">
        <title>Genome sequencing and assembly of the red palm weevil Rhynchophorus ferrugineus.</title>
        <authorList>
            <person name="Dias G.B."/>
            <person name="Bergman C.M."/>
            <person name="Manee M."/>
        </authorList>
    </citation>
    <scope>NUCLEOTIDE SEQUENCE</scope>
    <source>
        <strain evidence="4">AA-2017</strain>
        <tissue evidence="4">Whole larva</tissue>
    </source>
</reference>
<accession>A0A834HN96</accession>
<evidence type="ECO:0000259" key="3">
    <source>
        <dbReference type="Pfam" id="PF16043"/>
    </source>
</evidence>
<evidence type="ECO:0000256" key="1">
    <source>
        <dbReference type="SAM" id="Coils"/>
    </source>
</evidence>
<gene>
    <name evidence="4" type="ORF">GWI33_003752</name>
</gene>
<feature type="compositionally biased region" description="Basic residues" evidence="2">
    <location>
        <begin position="86"/>
        <end position="95"/>
    </location>
</feature>
<feature type="domain" description="DUF4795" evidence="3">
    <location>
        <begin position="468"/>
        <end position="635"/>
    </location>
</feature>
<dbReference type="PANTHER" id="PTHR47080:SF1">
    <property type="entry name" value="CHROMOSOME 16 OPEN READING FRAME 96"/>
    <property type="match status" value="1"/>
</dbReference>
<name>A0A834HN96_RHYFE</name>
<feature type="compositionally biased region" description="Polar residues" evidence="2">
    <location>
        <begin position="323"/>
        <end position="332"/>
    </location>
</feature>
<dbReference type="InterPro" id="IPR032013">
    <property type="entry name" value="DUF4795"/>
</dbReference>
<evidence type="ECO:0000256" key="2">
    <source>
        <dbReference type="SAM" id="MobiDB-lite"/>
    </source>
</evidence>
<protein>
    <recommendedName>
        <fullName evidence="3">DUF4795 domain-containing protein</fullName>
    </recommendedName>
</protein>
<dbReference type="EMBL" id="JAACXV010023490">
    <property type="protein sequence ID" value="KAF7262986.1"/>
    <property type="molecule type" value="Genomic_DNA"/>
</dbReference>
<comment type="caution">
    <text evidence="4">The sequence shown here is derived from an EMBL/GenBank/DDBJ whole genome shotgun (WGS) entry which is preliminary data.</text>
</comment>
<feature type="coiled-coil region" evidence="1">
    <location>
        <begin position="474"/>
        <end position="539"/>
    </location>
</feature>
<sequence>MADKSTTIISLPQMVDLALNSPEVGIVNFTVLHSLLHVIVNQLDLGEINVEFRGSDSERLQNYIATAKPGPIVTLTEYTVGADGKGRKKRRGGRRKSGEEKVKKDENQKEKEIAIIRKEEDVQDTVGSSESYQTIVVVEPASREKLADTPKFTIALTKEQLGKLQKDIKDLQNQVKELTEMPGNIGLIDAIRSSKDGSNSPILDMFQILTLVKRLDATEAAMNKLASMMEDLAKGQANLVMEAGRQSAVAFKDETKPSTPSQGAMELVAKSQELRQSLDGTIGGGANIVEISNSIKELEQRVTKLENAKPTGSRRVSIDSEPTKSSMKKTSAVASGEFVMPEGGIDLDSTDLSQIPPTEAIAFLQRGLIDLKEFFSNNDSGAQALKEVLEMKDALLSKDNDQNMPPDVKLGQMDLRINELKEQVSTLDTVYHQQFANIKDKVDHLDKEISAIWERINTGLPGGEASAKIEGQNISEICDKLVELQEEMNELAETAHKLMAEKEGKESTLEVMAEQIELLKTVKADKEDLEDALADKADACQINRKVSHEQFDAAYDEITKALEDNLFKLKEQEELWTQSLNELQREIGNKLDKMELMPLKDFINAKLKGIQDKVKKISSLKQEHEAAGTKCKILRYLPII</sequence>
<feature type="coiled-coil region" evidence="1">
    <location>
        <begin position="154"/>
        <end position="181"/>
    </location>
</feature>
<dbReference type="Proteomes" id="UP000625711">
    <property type="component" value="Unassembled WGS sequence"/>
</dbReference>
<organism evidence="4 5">
    <name type="scientific">Rhynchophorus ferrugineus</name>
    <name type="common">Red palm weevil</name>
    <name type="synonym">Curculio ferrugineus</name>
    <dbReference type="NCBI Taxonomy" id="354439"/>
    <lineage>
        <taxon>Eukaryota</taxon>
        <taxon>Metazoa</taxon>
        <taxon>Ecdysozoa</taxon>
        <taxon>Arthropoda</taxon>
        <taxon>Hexapoda</taxon>
        <taxon>Insecta</taxon>
        <taxon>Pterygota</taxon>
        <taxon>Neoptera</taxon>
        <taxon>Endopterygota</taxon>
        <taxon>Coleoptera</taxon>
        <taxon>Polyphaga</taxon>
        <taxon>Cucujiformia</taxon>
        <taxon>Curculionidae</taxon>
        <taxon>Dryophthorinae</taxon>
        <taxon>Rhynchophorus</taxon>
    </lineage>
</organism>
<evidence type="ECO:0000313" key="4">
    <source>
        <dbReference type="EMBL" id="KAF7262986.1"/>
    </source>
</evidence>
<feature type="region of interest" description="Disordered" evidence="2">
    <location>
        <begin position="306"/>
        <end position="332"/>
    </location>
</feature>
<keyword evidence="5" id="KW-1185">Reference proteome</keyword>
<evidence type="ECO:0000313" key="5">
    <source>
        <dbReference type="Proteomes" id="UP000625711"/>
    </source>
</evidence>
<keyword evidence="1" id="KW-0175">Coiled coil</keyword>
<dbReference type="OrthoDB" id="5981048at2759"/>
<proteinExistence type="predicted"/>
<dbReference type="PANTHER" id="PTHR47080">
    <property type="entry name" value="CHROMOSOME 16 OPEN READING FRAME 96"/>
    <property type="match status" value="1"/>
</dbReference>
<dbReference type="Pfam" id="PF16043">
    <property type="entry name" value="DUF4795"/>
    <property type="match status" value="1"/>
</dbReference>
<feature type="region of interest" description="Disordered" evidence="2">
    <location>
        <begin position="83"/>
        <end position="107"/>
    </location>
</feature>